<organism evidence="2 3">
    <name type="scientific">Cellvibrio fontiphilus</name>
    <dbReference type="NCBI Taxonomy" id="1815559"/>
    <lineage>
        <taxon>Bacteria</taxon>
        <taxon>Pseudomonadati</taxon>
        <taxon>Pseudomonadota</taxon>
        <taxon>Gammaproteobacteria</taxon>
        <taxon>Cellvibrionales</taxon>
        <taxon>Cellvibrionaceae</taxon>
        <taxon>Cellvibrio</taxon>
    </lineage>
</organism>
<comment type="caution">
    <text evidence="2">The sequence shown here is derived from an EMBL/GenBank/DDBJ whole genome shotgun (WGS) entry which is preliminary data.</text>
</comment>
<evidence type="ECO:0000313" key="2">
    <source>
        <dbReference type="EMBL" id="MFC3115788.1"/>
    </source>
</evidence>
<sequence length="137" mass="15686">MSDTTILTTLHTHFATAEWPRFDGITTQQHQCVLDLYIAPQITWLTGHFPQQPVVAGVVQTHWAGELAKFLFAVGDEFIRIDNLKFQQVILPQQQLQLTLDYSETDAHSAIKFRYSQGDIMYSEGKLIFHRLLTPAQ</sequence>
<name>A0ABV7FGN3_9GAMM</name>
<accession>A0ABV7FGN3</accession>
<evidence type="ECO:0000259" key="1">
    <source>
        <dbReference type="Pfam" id="PF22818"/>
    </source>
</evidence>
<proteinExistence type="predicted"/>
<dbReference type="Gene3D" id="3.10.129.10">
    <property type="entry name" value="Hotdog Thioesterase"/>
    <property type="match status" value="1"/>
</dbReference>
<protein>
    <recommendedName>
        <fullName evidence="1">ApeI dehydratase-like domain-containing protein</fullName>
    </recommendedName>
</protein>
<dbReference type="InterPro" id="IPR029069">
    <property type="entry name" value="HotDog_dom_sf"/>
</dbReference>
<evidence type="ECO:0000313" key="3">
    <source>
        <dbReference type="Proteomes" id="UP001595555"/>
    </source>
</evidence>
<dbReference type="Pfam" id="PF22818">
    <property type="entry name" value="ApeI-like"/>
    <property type="match status" value="1"/>
</dbReference>
<gene>
    <name evidence="2" type="ORF">ACFODX_09490</name>
</gene>
<reference evidence="3" key="1">
    <citation type="journal article" date="2019" name="Int. J. Syst. Evol. Microbiol.">
        <title>The Global Catalogue of Microorganisms (GCM) 10K type strain sequencing project: providing services to taxonomists for standard genome sequencing and annotation.</title>
        <authorList>
            <consortium name="The Broad Institute Genomics Platform"/>
            <consortium name="The Broad Institute Genome Sequencing Center for Infectious Disease"/>
            <person name="Wu L."/>
            <person name="Ma J."/>
        </authorList>
    </citation>
    <scope>NUCLEOTIDE SEQUENCE [LARGE SCALE GENOMIC DNA]</scope>
    <source>
        <strain evidence="3">KCTC 52237</strain>
    </source>
</reference>
<dbReference type="SUPFAM" id="SSF54637">
    <property type="entry name" value="Thioesterase/thiol ester dehydrase-isomerase"/>
    <property type="match status" value="1"/>
</dbReference>
<dbReference type="EMBL" id="JBHRTF010000004">
    <property type="protein sequence ID" value="MFC3115788.1"/>
    <property type="molecule type" value="Genomic_DNA"/>
</dbReference>
<dbReference type="Proteomes" id="UP001595555">
    <property type="component" value="Unassembled WGS sequence"/>
</dbReference>
<dbReference type="RefSeq" id="WP_378118445.1">
    <property type="nucleotide sequence ID" value="NZ_JBHRTF010000004.1"/>
</dbReference>
<dbReference type="InterPro" id="IPR054545">
    <property type="entry name" value="ApeI-like"/>
</dbReference>
<feature type="domain" description="ApeI dehydratase-like" evidence="1">
    <location>
        <begin position="27"/>
        <end position="125"/>
    </location>
</feature>
<keyword evidence="3" id="KW-1185">Reference proteome</keyword>